<dbReference type="Proteomes" id="UP000504630">
    <property type="component" value="Chromosome 21"/>
</dbReference>
<proteinExistence type="predicted"/>
<dbReference type="SMART" id="SM00034">
    <property type="entry name" value="CLECT"/>
    <property type="match status" value="1"/>
</dbReference>
<organism evidence="2 3">
    <name type="scientific">Cottoperca gobio</name>
    <name type="common">Frogmouth</name>
    <name type="synonym">Aphritis gobio</name>
    <dbReference type="NCBI Taxonomy" id="56716"/>
    <lineage>
        <taxon>Eukaryota</taxon>
        <taxon>Metazoa</taxon>
        <taxon>Chordata</taxon>
        <taxon>Craniata</taxon>
        <taxon>Vertebrata</taxon>
        <taxon>Euteleostomi</taxon>
        <taxon>Actinopterygii</taxon>
        <taxon>Neopterygii</taxon>
        <taxon>Teleostei</taxon>
        <taxon>Neoteleostei</taxon>
        <taxon>Acanthomorphata</taxon>
        <taxon>Eupercaria</taxon>
        <taxon>Perciformes</taxon>
        <taxon>Notothenioidei</taxon>
        <taxon>Bovichtidae</taxon>
        <taxon>Cottoperca</taxon>
    </lineage>
</organism>
<dbReference type="Gene3D" id="3.10.100.10">
    <property type="entry name" value="Mannose-Binding Protein A, subunit A"/>
    <property type="match status" value="1"/>
</dbReference>
<dbReference type="InterPro" id="IPR016186">
    <property type="entry name" value="C-type_lectin-like/link_sf"/>
</dbReference>
<dbReference type="SUPFAM" id="SSF56436">
    <property type="entry name" value="C-type lectin-like"/>
    <property type="match status" value="1"/>
</dbReference>
<reference evidence="3" key="1">
    <citation type="submission" date="2025-08" db="UniProtKB">
        <authorList>
            <consortium name="RefSeq"/>
        </authorList>
    </citation>
    <scope>IDENTIFICATION</scope>
</reference>
<dbReference type="GeneID" id="115026704"/>
<dbReference type="InParanoid" id="A0A6J2S0A8"/>
<dbReference type="KEGG" id="cgob:115026704"/>
<dbReference type="RefSeq" id="XP_029315494.1">
    <property type="nucleotide sequence ID" value="XM_029459634.1"/>
</dbReference>
<dbReference type="PROSITE" id="PS50041">
    <property type="entry name" value="C_TYPE_LECTIN_2"/>
    <property type="match status" value="1"/>
</dbReference>
<dbReference type="OrthoDB" id="441660at2759"/>
<feature type="domain" description="C-type lectin" evidence="1">
    <location>
        <begin position="30"/>
        <end position="151"/>
    </location>
</feature>
<dbReference type="FunCoup" id="A0A6J2S0A8">
    <property type="interactions" value="8"/>
</dbReference>
<dbReference type="InterPro" id="IPR016187">
    <property type="entry name" value="CTDL_fold"/>
</dbReference>
<evidence type="ECO:0000313" key="3">
    <source>
        <dbReference type="RefSeq" id="XP_029315494.1"/>
    </source>
</evidence>
<dbReference type="Pfam" id="PF00059">
    <property type="entry name" value="Lectin_C"/>
    <property type="match status" value="1"/>
</dbReference>
<evidence type="ECO:0000259" key="1">
    <source>
        <dbReference type="PROSITE" id="PS50041"/>
    </source>
</evidence>
<dbReference type="PANTHER" id="PTHR22803">
    <property type="entry name" value="MANNOSE, PHOSPHOLIPASE, LECTIN RECEPTOR RELATED"/>
    <property type="match status" value="1"/>
</dbReference>
<protein>
    <submittedName>
        <fullName evidence="3">Lectin-like</fullName>
    </submittedName>
</protein>
<keyword evidence="2" id="KW-1185">Reference proteome</keyword>
<gene>
    <name evidence="3" type="primary">LOC115026704</name>
</gene>
<dbReference type="InterPro" id="IPR001304">
    <property type="entry name" value="C-type_lectin-like"/>
</dbReference>
<dbReference type="InterPro" id="IPR050111">
    <property type="entry name" value="C-type_lectin/snaclec_domain"/>
</dbReference>
<dbReference type="AlphaFoldDB" id="A0A6J2S0A8"/>
<sequence>MRQGVKNPEERRLSPKQERQGWSCYPGVILEGKCYQFFRAAKKASDAEFFCQEHFSGGHLASITSQHIHREVMNMILRQNGALTRTWVGGLRYLKTGRFVWLDGSHWGYADWLSGEPNHTAGVEECVEVLPYGNGKFNDFTCWEPQAFICSFPHFV</sequence>
<evidence type="ECO:0000313" key="2">
    <source>
        <dbReference type="Proteomes" id="UP000504630"/>
    </source>
</evidence>
<accession>A0A6J2S0A8</accession>
<name>A0A6J2S0A8_COTGO</name>